<name>A0A2N0VKU5_9BACT</name>
<dbReference type="InterPro" id="IPR005182">
    <property type="entry name" value="YdbS-like_PH"/>
</dbReference>
<gene>
    <name evidence="3" type="ORF">CWD77_04965</name>
</gene>
<accession>A0A2N0VKU5</accession>
<evidence type="ECO:0000313" key="3">
    <source>
        <dbReference type="EMBL" id="PKD44817.1"/>
    </source>
</evidence>
<dbReference type="AlphaFoldDB" id="A0A2N0VKU5"/>
<reference evidence="3 4" key="1">
    <citation type="submission" date="2017-11" db="EMBL/GenBank/DDBJ databases">
        <title>Rhodohalobacter 15182 sp. nov., isolated from a salt lake.</title>
        <authorList>
            <person name="Han S."/>
        </authorList>
    </citation>
    <scope>NUCLEOTIDE SEQUENCE [LARGE SCALE GENOMIC DNA]</scope>
    <source>
        <strain evidence="3 4">15182</strain>
    </source>
</reference>
<feature type="domain" description="YdbS-like PH" evidence="2">
    <location>
        <begin position="66"/>
        <end position="137"/>
    </location>
</feature>
<comment type="caution">
    <text evidence="3">The sequence shown here is derived from an EMBL/GenBank/DDBJ whole genome shotgun (WGS) entry which is preliminary data.</text>
</comment>
<protein>
    <recommendedName>
        <fullName evidence="2">YdbS-like PH domain-containing protein</fullName>
    </recommendedName>
</protein>
<dbReference type="PANTHER" id="PTHR37938:SF1">
    <property type="entry name" value="BLL0215 PROTEIN"/>
    <property type="match status" value="1"/>
</dbReference>
<evidence type="ECO:0000256" key="1">
    <source>
        <dbReference type="SAM" id="Phobius"/>
    </source>
</evidence>
<dbReference type="EMBL" id="PISP01000001">
    <property type="protein sequence ID" value="PKD44817.1"/>
    <property type="molecule type" value="Genomic_DNA"/>
</dbReference>
<dbReference type="OrthoDB" id="8754159at2"/>
<dbReference type="PANTHER" id="PTHR37938">
    <property type="entry name" value="BLL0215 PROTEIN"/>
    <property type="match status" value="1"/>
</dbReference>
<dbReference type="RefSeq" id="WP_101072105.1">
    <property type="nucleotide sequence ID" value="NZ_PISP01000001.1"/>
</dbReference>
<evidence type="ECO:0000259" key="2">
    <source>
        <dbReference type="Pfam" id="PF03703"/>
    </source>
</evidence>
<feature type="transmembrane region" description="Helical" evidence="1">
    <location>
        <begin position="25"/>
        <end position="50"/>
    </location>
</feature>
<organism evidence="3 4">
    <name type="scientific">Rhodohalobacter barkolensis</name>
    <dbReference type="NCBI Taxonomy" id="2053187"/>
    <lineage>
        <taxon>Bacteria</taxon>
        <taxon>Pseudomonadati</taxon>
        <taxon>Balneolota</taxon>
        <taxon>Balneolia</taxon>
        <taxon>Balneolales</taxon>
        <taxon>Balneolaceae</taxon>
        <taxon>Rhodohalobacter</taxon>
    </lineage>
</organism>
<sequence>MSNTGKSRKATSIHKAEFDPILKKYVYIGTSLFLAITIVGLILLPFWLILGKIYIDRYFESLYCELTTRALHFKKGLWFVTERSIPLDKIQDLTFHEGPVLRWMGLSKLMIETAGNSAQGMSDMSLTGIINAREFREMVMDQRDNITDRAHYAESSSTIDSSSGNDLAPILTEIHKTLQSIEQKLDRN</sequence>
<proteinExistence type="predicted"/>
<dbReference type="Pfam" id="PF03703">
    <property type="entry name" value="bPH_2"/>
    <property type="match status" value="1"/>
</dbReference>
<keyword evidence="1" id="KW-1133">Transmembrane helix</keyword>
<keyword evidence="1" id="KW-0812">Transmembrane</keyword>
<keyword evidence="1" id="KW-0472">Membrane</keyword>
<dbReference type="Proteomes" id="UP000233398">
    <property type="component" value="Unassembled WGS sequence"/>
</dbReference>
<keyword evidence="4" id="KW-1185">Reference proteome</keyword>
<evidence type="ECO:0000313" key="4">
    <source>
        <dbReference type="Proteomes" id="UP000233398"/>
    </source>
</evidence>